<dbReference type="Proteomes" id="UP000630528">
    <property type="component" value="Unassembled WGS sequence"/>
</dbReference>
<evidence type="ECO:0008006" key="5">
    <source>
        <dbReference type="Google" id="ProtNLM"/>
    </source>
</evidence>
<comment type="caution">
    <text evidence="3">The sequence shown here is derived from an EMBL/GenBank/DDBJ whole genome shotgun (WGS) entry which is preliminary data.</text>
</comment>
<name>A0A934TQN3_9BURK</name>
<evidence type="ECO:0000313" key="4">
    <source>
        <dbReference type="Proteomes" id="UP000630528"/>
    </source>
</evidence>
<keyword evidence="1" id="KW-0472">Membrane</keyword>
<reference evidence="3" key="2">
    <citation type="submission" date="2021-01" db="EMBL/GenBank/DDBJ databases">
        <authorList>
            <person name="Kang M."/>
        </authorList>
    </citation>
    <scope>NUCLEOTIDE SEQUENCE</scope>
    <source>
        <strain evidence="3">KACC 17527</strain>
    </source>
</reference>
<feature type="transmembrane region" description="Helical" evidence="1">
    <location>
        <begin position="164"/>
        <end position="187"/>
    </location>
</feature>
<organism evidence="3 4">
    <name type="scientific">Ramlibacter ginsenosidimutans</name>
    <dbReference type="NCBI Taxonomy" id="502333"/>
    <lineage>
        <taxon>Bacteria</taxon>
        <taxon>Pseudomonadati</taxon>
        <taxon>Pseudomonadota</taxon>
        <taxon>Betaproteobacteria</taxon>
        <taxon>Burkholderiales</taxon>
        <taxon>Comamonadaceae</taxon>
        <taxon>Ramlibacter</taxon>
    </lineage>
</organism>
<proteinExistence type="predicted"/>
<protein>
    <recommendedName>
        <fullName evidence="5">IPTL-CTERM sorting domain-containing protein</fullName>
    </recommendedName>
</protein>
<feature type="chain" id="PRO_5036944053" description="IPTL-CTERM sorting domain-containing protein" evidence="2">
    <location>
        <begin position="24"/>
        <end position="202"/>
    </location>
</feature>
<dbReference type="RefSeq" id="WP_201166499.1">
    <property type="nucleotide sequence ID" value="NZ_JAEPWM010000001.1"/>
</dbReference>
<evidence type="ECO:0000313" key="3">
    <source>
        <dbReference type="EMBL" id="MBK6005146.1"/>
    </source>
</evidence>
<evidence type="ECO:0000256" key="2">
    <source>
        <dbReference type="SAM" id="SignalP"/>
    </source>
</evidence>
<keyword evidence="1" id="KW-1133">Transmembrane helix</keyword>
<evidence type="ECO:0000256" key="1">
    <source>
        <dbReference type="SAM" id="Phobius"/>
    </source>
</evidence>
<reference evidence="3" key="1">
    <citation type="journal article" date="2012" name="J. Microbiol. Biotechnol.">
        <title>Ramlibacter ginsenosidimutans sp. nov., with ginsenoside-converting activity.</title>
        <authorList>
            <person name="Wang L."/>
            <person name="An D.S."/>
            <person name="Kim S.G."/>
            <person name="Jin F.X."/>
            <person name="Kim S.C."/>
            <person name="Lee S.T."/>
            <person name="Im W.T."/>
        </authorList>
    </citation>
    <scope>NUCLEOTIDE SEQUENCE</scope>
    <source>
        <strain evidence="3">KACC 17527</strain>
    </source>
</reference>
<keyword evidence="2" id="KW-0732">Signal</keyword>
<keyword evidence="4" id="KW-1185">Reference proteome</keyword>
<accession>A0A934TQN3</accession>
<sequence length="202" mass="21284">MPIALFRPLLLAWVLAFAGVAQAATMTAPVDAAGNFVVTDTTGPHTPVSYSFNIIPTTYPNPTVYFDLNAFAQSPAVIKTQIAAAYSTSASLLATASTCDHFPCAGAKATSTKLTLTNVSPFDYLAVHFGANELFFHWATPITSVVLTAICDDFPAGLSNYRSYLSLTTPVTGALALFLGALGFLGLRRKVVQPRSAGRMAA</sequence>
<feature type="signal peptide" evidence="2">
    <location>
        <begin position="1"/>
        <end position="23"/>
    </location>
</feature>
<dbReference type="EMBL" id="JAEPWM010000001">
    <property type="protein sequence ID" value="MBK6005146.1"/>
    <property type="molecule type" value="Genomic_DNA"/>
</dbReference>
<keyword evidence="1" id="KW-0812">Transmembrane</keyword>
<dbReference type="AlphaFoldDB" id="A0A934TQN3"/>
<gene>
    <name evidence="3" type="ORF">JJB11_03500</name>
</gene>